<sequence length="329" mass="36986">MKSLRTLLVLAITISFFLSCKNKNKTDYKPSSIGGINTLTVVMDNDLWNGPAGDKIREHFAAPLTGMIWDEPKFSINQIPKSVFSGAIRNSRSLIFADIDTVSISHVKTNLYARPQKIGVFKGRTLDELIANIENKANDAIAGFKELEIEEAQTRFKRSVSKEKVLEEKFGVSMTVPSIYKVGKQEDNFVWMDRQIPKGHMNIIVYSMPEDSFNTDSTFVKDIIKMRDSIGEKYVPGPDMPGKVTYMITEKAFAPAVFPAEIGGKKAAEVRGIWEVKNDFMAGPFLTYIINDEANKRKLVVEGFTFAPATEKRDYMFELEAILKTLKIG</sequence>
<evidence type="ECO:0000313" key="2">
    <source>
        <dbReference type="Proteomes" id="UP000590442"/>
    </source>
</evidence>
<dbReference type="PROSITE" id="PS51257">
    <property type="entry name" value="PROKAR_LIPOPROTEIN"/>
    <property type="match status" value="1"/>
</dbReference>
<accession>A0A846QR37</accession>
<gene>
    <name evidence="1" type="ORF">GGR42_001948</name>
</gene>
<evidence type="ECO:0008006" key="3">
    <source>
        <dbReference type="Google" id="ProtNLM"/>
    </source>
</evidence>
<dbReference type="Pfam" id="PF16125">
    <property type="entry name" value="DUF4837"/>
    <property type="match status" value="1"/>
</dbReference>
<dbReference type="RefSeq" id="WP_167963301.1">
    <property type="nucleotide sequence ID" value="NZ_JAATJJ010000001.1"/>
</dbReference>
<dbReference type="EMBL" id="JAATJJ010000001">
    <property type="protein sequence ID" value="NJB71486.1"/>
    <property type="molecule type" value="Genomic_DNA"/>
</dbReference>
<dbReference type="AlphaFoldDB" id="A0A846QR37"/>
<protein>
    <recommendedName>
        <fullName evidence="3">DUF4837 domain-containing protein</fullName>
    </recommendedName>
</protein>
<dbReference type="InterPro" id="IPR032286">
    <property type="entry name" value="DUF4837"/>
</dbReference>
<comment type="caution">
    <text evidence="1">The sequence shown here is derived from an EMBL/GenBank/DDBJ whole genome shotgun (WGS) entry which is preliminary data.</text>
</comment>
<evidence type="ECO:0000313" key="1">
    <source>
        <dbReference type="EMBL" id="NJB71486.1"/>
    </source>
</evidence>
<name>A0A846QR37_9FLAO</name>
<reference evidence="1 2" key="1">
    <citation type="submission" date="2020-03" db="EMBL/GenBank/DDBJ databases">
        <title>Genomic Encyclopedia of Type Strains, Phase IV (KMG-IV): sequencing the most valuable type-strain genomes for metagenomic binning, comparative biology and taxonomic classification.</title>
        <authorList>
            <person name="Goeker M."/>
        </authorList>
    </citation>
    <scope>NUCLEOTIDE SEQUENCE [LARGE SCALE GENOMIC DNA]</scope>
    <source>
        <strain evidence="1 2">DSM 29762</strain>
    </source>
</reference>
<proteinExistence type="predicted"/>
<organism evidence="1 2">
    <name type="scientific">Saonia flava</name>
    <dbReference type="NCBI Taxonomy" id="523696"/>
    <lineage>
        <taxon>Bacteria</taxon>
        <taxon>Pseudomonadati</taxon>
        <taxon>Bacteroidota</taxon>
        <taxon>Flavobacteriia</taxon>
        <taxon>Flavobacteriales</taxon>
        <taxon>Flavobacteriaceae</taxon>
        <taxon>Saonia</taxon>
    </lineage>
</organism>
<dbReference type="Proteomes" id="UP000590442">
    <property type="component" value="Unassembled WGS sequence"/>
</dbReference>
<keyword evidence="2" id="KW-1185">Reference proteome</keyword>